<dbReference type="KEGG" id="fvr:FVEG_15403"/>
<protein>
    <submittedName>
        <fullName evidence="1">Uncharacterized protein</fullName>
    </submittedName>
</protein>
<gene>
    <name evidence="1" type="ORF">FVEG_15403</name>
</gene>
<dbReference type="AlphaFoldDB" id="W7M3U2"/>
<dbReference type="Proteomes" id="UP000009096">
    <property type="component" value="Chromosome 2"/>
</dbReference>
<proteinExistence type="predicted"/>
<dbReference type="GeneID" id="30072279"/>
<reference evidence="1 2" key="1">
    <citation type="journal article" date="2010" name="Nature">
        <title>Comparative genomics reveals mobile pathogenicity chromosomes in Fusarium.</title>
        <authorList>
            <person name="Ma L.J."/>
            <person name="van der Does H.C."/>
            <person name="Borkovich K.A."/>
            <person name="Coleman J.J."/>
            <person name="Daboussi M.J."/>
            <person name="Di Pietro A."/>
            <person name="Dufresne M."/>
            <person name="Freitag M."/>
            <person name="Grabherr M."/>
            <person name="Henrissat B."/>
            <person name="Houterman P.M."/>
            <person name="Kang S."/>
            <person name="Shim W.B."/>
            <person name="Woloshuk C."/>
            <person name="Xie X."/>
            <person name="Xu J.R."/>
            <person name="Antoniw J."/>
            <person name="Baker S.E."/>
            <person name="Bluhm B.H."/>
            <person name="Breakspear A."/>
            <person name="Brown D.W."/>
            <person name="Butchko R.A."/>
            <person name="Chapman S."/>
            <person name="Coulson R."/>
            <person name="Coutinho P.M."/>
            <person name="Danchin E.G."/>
            <person name="Diener A."/>
            <person name="Gale L.R."/>
            <person name="Gardiner D.M."/>
            <person name="Goff S."/>
            <person name="Hammond-Kosack K.E."/>
            <person name="Hilburn K."/>
            <person name="Hua-Van A."/>
            <person name="Jonkers W."/>
            <person name="Kazan K."/>
            <person name="Kodira C.D."/>
            <person name="Koehrsen M."/>
            <person name="Kumar L."/>
            <person name="Lee Y.H."/>
            <person name="Li L."/>
            <person name="Manners J.M."/>
            <person name="Miranda-Saavedra D."/>
            <person name="Mukherjee M."/>
            <person name="Park G."/>
            <person name="Park J."/>
            <person name="Park S.Y."/>
            <person name="Proctor R.H."/>
            <person name="Regev A."/>
            <person name="Ruiz-Roldan M.C."/>
            <person name="Sain D."/>
            <person name="Sakthikumar S."/>
            <person name="Sykes S."/>
            <person name="Schwartz D.C."/>
            <person name="Turgeon B.G."/>
            <person name="Wapinski I."/>
            <person name="Yoder O."/>
            <person name="Young S."/>
            <person name="Zeng Q."/>
            <person name="Zhou S."/>
            <person name="Galagan J."/>
            <person name="Cuomo C.A."/>
            <person name="Kistler H.C."/>
            <person name="Rep M."/>
        </authorList>
    </citation>
    <scope>NUCLEOTIDE SEQUENCE [LARGE SCALE GENOMIC DNA]</scope>
    <source>
        <strain evidence="2">M3125 / FGSC 7600</strain>
    </source>
</reference>
<organism evidence="1 2">
    <name type="scientific">Gibberella moniliformis (strain M3125 / FGSC 7600)</name>
    <name type="common">Maize ear and stalk rot fungus</name>
    <name type="synonym">Fusarium verticillioides</name>
    <dbReference type="NCBI Taxonomy" id="334819"/>
    <lineage>
        <taxon>Eukaryota</taxon>
        <taxon>Fungi</taxon>
        <taxon>Dikarya</taxon>
        <taxon>Ascomycota</taxon>
        <taxon>Pezizomycotina</taxon>
        <taxon>Sordariomycetes</taxon>
        <taxon>Hypocreomycetidae</taxon>
        <taxon>Hypocreales</taxon>
        <taxon>Nectriaceae</taxon>
        <taxon>Fusarium</taxon>
        <taxon>Fusarium fujikuroi species complex</taxon>
    </lineage>
</organism>
<dbReference type="VEuPathDB" id="FungiDB:FVEG_15403"/>
<evidence type="ECO:0000313" key="1">
    <source>
        <dbReference type="EMBL" id="EWG42204.1"/>
    </source>
</evidence>
<dbReference type="EMBL" id="CM000579">
    <property type="protein sequence ID" value="EWG42204.1"/>
    <property type="molecule type" value="Genomic_DNA"/>
</dbReference>
<accession>W7M3U2</accession>
<sequence>MELEPGTSEAPCVASTQASVISASCVQTIVWHPDAFKWNTLELREIRWIEHEPPEIETSLLGVKFRFLLFCLRHFLTLSILLGSLRVFHIPEEARKYQTSMQLSKGYSKSILIF</sequence>
<dbReference type="EMBL" id="DS022245">
    <property type="protein sequence ID" value="EWG42204.1"/>
    <property type="molecule type" value="Genomic_DNA"/>
</dbReference>
<dbReference type="RefSeq" id="XP_018748395.1">
    <property type="nucleotide sequence ID" value="XM_018904526.1"/>
</dbReference>
<evidence type="ECO:0000313" key="2">
    <source>
        <dbReference type="Proteomes" id="UP000009096"/>
    </source>
</evidence>
<keyword evidence="2" id="KW-1185">Reference proteome</keyword>
<name>W7M3U2_GIBM7</name>